<protein>
    <submittedName>
        <fullName evidence="1">Uncharacterized protein</fullName>
    </submittedName>
</protein>
<evidence type="ECO:0000313" key="2">
    <source>
        <dbReference type="Proteomes" id="UP001149411"/>
    </source>
</evidence>
<name>A0A9Q4C412_9EURY</name>
<keyword evidence="2" id="KW-1185">Reference proteome</keyword>
<dbReference type="EMBL" id="RKLV01000003">
    <property type="protein sequence ID" value="MCX2818590.1"/>
    <property type="molecule type" value="Genomic_DNA"/>
</dbReference>
<evidence type="ECO:0000313" key="1">
    <source>
        <dbReference type="EMBL" id="MCX2818590.1"/>
    </source>
</evidence>
<dbReference type="AlphaFoldDB" id="A0A9Q4C412"/>
<sequence>MCTEDGAVVVHDDADARRVPSLAEQVTAVGRRVGPLRYECVGDTFLGDEKYGAVRGRRIDRLVPDVGDVLAVTELAPAVA</sequence>
<accession>A0A9Q4C412</accession>
<comment type="caution">
    <text evidence="1">The sequence shown here is derived from an EMBL/GenBank/DDBJ whole genome shotgun (WGS) entry which is preliminary data.</text>
</comment>
<proteinExistence type="predicted"/>
<gene>
    <name evidence="1" type="ORF">EGH25_04385</name>
</gene>
<reference evidence="1" key="1">
    <citation type="submission" date="2022-09" db="EMBL/GenBank/DDBJ databases">
        <title>Haloadaptaus new haloarchaeum isolated from saline soil.</title>
        <authorList>
            <person name="Duran-Viseras A."/>
            <person name="Sanchez-Porro C."/>
            <person name="Ventosa A."/>
        </authorList>
    </citation>
    <scope>NUCLEOTIDE SEQUENCE</scope>
    <source>
        <strain evidence="1">F3-133</strain>
    </source>
</reference>
<dbReference type="Proteomes" id="UP001149411">
    <property type="component" value="Unassembled WGS sequence"/>
</dbReference>
<organism evidence="1 2">
    <name type="scientific">Halorutilus salinus</name>
    <dbReference type="NCBI Taxonomy" id="2487751"/>
    <lineage>
        <taxon>Archaea</taxon>
        <taxon>Methanobacteriati</taxon>
        <taxon>Methanobacteriota</taxon>
        <taxon>Stenosarchaea group</taxon>
        <taxon>Halobacteria</taxon>
        <taxon>Halorutilales</taxon>
        <taxon>Halorutilaceae</taxon>
        <taxon>Halorutilus</taxon>
    </lineage>
</organism>